<feature type="chain" id="PRO_5022898912" evidence="1">
    <location>
        <begin position="28"/>
        <end position="169"/>
    </location>
</feature>
<organism evidence="2 3">
    <name type="scientific">Ustilago trichophora</name>
    <dbReference type="NCBI Taxonomy" id="86804"/>
    <lineage>
        <taxon>Eukaryota</taxon>
        <taxon>Fungi</taxon>
        <taxon>Dikarya</taxon>
        <taxon>Basidiomycota</taxon>
        <taxon>Ustilaginomycotina</taxon>
        <taxon>Ustilaginomycetes</taxon>
        <taxon>Ustilaginales</taxon>
        <taxon>Ustilaginaceae</taxon>
        <taxon>Ustilago</taxon>
    </lineage>
</organism>
<keyword evidence="1" id="KW-0732">Signal</keyword>
<keyword evidence="3" id="KW-1185">Reference proteome</keyword>
<gene>
    <name evidence="2" type="ORF">UTRI_10298</name>
</gene>
<sequence length="169" mass="17773">MLNKTLLSLFPLLLVAALLHLLVPAGATPIPKGGARGGRGGSSVGRGSFQSLFNSLKKAFSTTPTPPTSVVRSSALHGPSLLPISSERYVKDQLYRTGSIARPETGFGYGPSIATYQGTRLAGTAWNGIQEDNARGKGGRRREPTLDDFLQSSREGAMYTAIGVSKGVI</sequence>
<feature type="signal peptide" evidence="1">
    <location>
        <begin position="1"/>
        <end position="27"/>
    </location>
</feature>
<proteinExistence type="predicted"/>
<evidence type="ECO:0000256" key="1">
    <source>
        <dbReference type="SAM" id="SignalP"/>
    </source>
</evidence>
<evidence type="ECO:0000313" key="2">
    <source>
        <dbReference type="EMBL" id="SPO31527.1"/>
    </source>
</evidence>
<name>A0A5C3EP53_9BASI</name>
<dbReference type="AlphaFoldDB" id="A0A5C3EP53"/>
<accession>A0A5C3EP53</accession>
<dbReference type="Proteomes" id="UP000324022">
    <property type="component" value="Unassembled WGS sequence"/>
</dbReference>
<reference evidence="2 3" key="1">
    <citation type="submission" date="2018-03" db="EMBL/GenBank/DDBJ databases">
        <authorList>
            <person name="Guldener U."/>
        </authorList>
    </citation>
    <scope>NUCLEOTIDE SEQUENCE [LARGE SCALE GENOMIC DNA]</scope>
    <source>
        <strain evidence="2 3">NBRC100155</strain>
    </source>
</reference>
<protein>
    <submittedName>
        <fullName evidence="2">Uncharacterized protein</fullName>
    </submittedName>
</protein>
<evidence type="ECO:0000313" key="3">
    <source>
        <dbReference type="Proteomes" id="UP000324022"/>
    </source>
</evidence>
<dbReference type="EMBL" id="OOIN01000039">
    <property type="protein sequence ID" value="SPO31527.1"/>
    <property type="molecule type" value="Genomic_DNA"/>
</dbReference>